<dbReference type="Gene3D" id="3.30.450.180">
    <property type="match status" value="1"/>
</dbReference>
<dbReference type="Gene3D" id="1.10.260.40">
    <property type="entry name" value="lambda repressor-like DNA-binding domains"/>
    <property type="match status" value="1"/>
</dbReference>
<dbReference type="Pfam" id="PF13560">
    <property type="entry name" value="HTH_31"/>
    <property type="match status" value="1"/>
</dbReference>
<dbReference type="SUPFAM" id="SSF47413">
    <property type="entry name" value="lambda repressor-like DNA-binding domains"/>
    <property type="match status" value="1"/>
</dbReference>
<evidence type="ECO:0000313" key="2">
    <source>
        <dbReference type="EMBL" id="GAA4064010.1"/>
    </source>
</evidence>
<protein>
    <submittedName>
        <fullName evidence="2">Helix-turn-helix transcriptional regulator</fullName>
    </submittedName>
</protein>
<proteinExistence type="predicted"/>
<accession>A0ABP7VC16</accession>
<evidence type="ECO:0000313" key="3">
    <source>
        <dbReference type="Proteomes" id="UP001500683"/>
    </source>
</evidence>
<dbReference type="PANTHER" id="PTHR35010">
    <property type="entry name" value="BLL4672 PROTEIN-RELATED"/>
    <property type="match status" value="1"/>
</dbReference>
<comment type="caution">
    <text evidence="2">The sequence shown here is derived from an EMBL/GenBank/DDBJ whole genome shotgun (WGS) entry which is preliminary data.</text>
</comment>
<gene>
    <name evidence="2" type="ORF">GCM10022214_17160</name>
</gene>
<dbReference type="PANTHER" id="PTHR35010:SF2">
    <property type="entry name" value="BLL4672 PROTEIN"/>
    <property type="match status" value="1"/>
</dbReference>
<sequence>MVGMRVQAELGEFLRSRRARVRPEDAGLPLYGGRRRVPGLRREELAQLAGVSAGYYTRLEQGQSPNASDAVLEAVAQVLRLDEAERAHLYTLARPRTHACRHAAAPERVRQGVRRMILSFGDVPALVLGRFTDVLAWNPMAHALLAGHLDFDAPADPTGRPNIARLLFLDPHMRALYADWPRKARSTVADLRLIAGRYPDAPELAALVGELSMASREFAELWSAHPVADCETGPRAYRHPLVGGMMLTAEFMTLPNDDGQRVAVFNAEPGSPSEAALRLLAGLTTTAPRVSTRASCSRSDAAISGKECERCQGAFLRFVS</sequence>
<dbReference type="CDD" id="cd00093">
    <property type="entry name" value="HTH_XRE"/>
    <property type="match status" value="1"/>
</dbReference>
<dbReference type="PROSITE" id="PS50943">
    <property type="entry name" value="HTH_CROC1"/>
    <property type="match status" value="1"/>
</dbReference>
<dbReference type="InterPro" id="IPR041413">
    <property type="entry name" value="MLTR_LBD"/>
</dbReference>
<evidence type="ECO:0000259" key="1">
    <source>
        <dbReference type="PROSITE" id="PS50943"/>
    </source>
</evidence>
<name>A0ABP7VC16_9ACTN</name>
<dbReference type="Proteomes" id="UP001500683">
    <property type="component" value="Unassembled WGS sequence"/>
</dbReference>
<dbReference type="EMBL" id="BAAAZG010000006">
    <property type="protein sequence ID" value="GAA4064010.1"/>
    <property type="molecule type" value="Genomic_DNA"/>
</dbReference>
<dbReference type="InterPro" id="IPR001387">
    <property type="entry name" value="Cro/C1-type_HTH"/>
</dbReference>
<dbReference type="InterPro" id="IPR010982">
    <property type="entry name" value="Lambda_DNA-bd_dom_sf"/>
</dbReference>
<feature type="domain" description="HTH cro/C1-type" evidence="1">
    <location>
        <begin position="39"/>
        <end position="86"/>
    </location>
</feature>
<keyword evidence="3" id="KW-1185">Reference proteome</keyword>
<organism evidence="2 3">
    <name type="scientific">Actinomadura miaoliensis</name>
    <dbReference type="NCBI Taxonomy" id="430685"/>
    <lineage>
        <taxon>Bacteria</taxon>
        <taxon>Bacillati</taxon>
        <taxon>Actinomycetota</taxon>
        <taxon>Actinomycetes</taxon>
        <taxon>Streptosporangiales</taxon>
        <taxon>Thermomonosporaceae</taxon>
        <taxon>Actinomadura</taxon>
    </lineage>
</organism>
<dbReference type="SMART" id="SM00530">
    <property type="entry name" value="HTH_XRE"/>
    <property type="match status" value="1"/>
</dbReference>
<dbReference type="Pfam" id="PF17765">
    <property type="entry name" value="MLTR_LBD"/>
    <property type="match status" value="1"/>
</dbReference>
<reference evidence="3" key="1">
    <citation type="journal article" date="2019" name="Int. J. Syst. Evol. Microbiol.">
        <title>The Global Catalogue of Microorganisms (GCM) 10K type strain sequencing project: providing services to taxonomists for standard genome sequencing and annotation.</title>
        <authorList>
            <consortium name="The Broad Institute Genomics Platform"/>
            <consortium name="The Broad Institute Genome Sequencing Center for Infectious Disease"/>
            <person name="Wu L."/>
            <person name="Ma J."/>
        </authorList>
    </citation>
    <scope>NUCLEOTIDE SEQUENCE [LARGE SCALE GENOMIC DNA]</scope>
    <source>
        <strain evidence="3">JCM 16702</strain>
    </source>
</reference>